<sequence length="55" mass="6474">MGRKSIQDKKDNQILTPKEFENILGEDYTSLNDEQKNDIAIHLYQFTKLFVESLN</sequence>
<protein>
    <submittedName>
        <fullName evidence="1">Uncharacterized protein</fullName>
    </submittedName>
</protein>
<keyword evidence="2" id="KW-1185">Reference proteome</keyword>
<proteinExistence type="predicted"/>
<dbReference type="STRING" id="313595.P700755_000960"/>
<dbReference type="AlphaFoldDB" id="K4IDI3"/>
<dbReference type="EMBL" id="CP003879">
    <property type="protein sequence ID" value="AFU67933.1"/>
    <property type="molecule type" value="Genomic_DNA"/>
</dbReference>
<organism evidence="1 2">
    <name type="scientific">Psychroflexus torquis (strain ATCC 700755 / CIP 106069 / ACAM 623)</name>
    <dbReference type="NCBI Taxonomy" id="313595"/>
    <lineage>
        <taxon>Bacteria</taxon>
        <taxon>Pseudomonadati</taxon>
        <taxon>Bacteroidota</taxon>
        <taxon>Flavobacteriia</taxon>
        <taxon>Flavobacteriales</taxon>
        <taxon>Flavobacteriaceae</taxon>
        <taxon>Psychroflexus</taxon>
    </lineage>
</organism>
<name>K4IDI3_PSYTT</name>
<dbReference type="RefSeq" id="WP_015023546.1">
    <property type="nucleotide sequence ID" value="NC_018721.1"/>
</dbReference>
<reference evidence="1" key="2">
    <citation type="submission" date="2012-09" db="EMBL/GenBank/DDBJ databases">
        <title>The complete sequence of Psychroflexus torquis an extreme psychrophile from sea-ice that is stimulated by light.</title>
        <authorList>
            <person name="Feng S."/>
            <person name="Powell S.M."/>
            <person name="Bowman J.P."/>
        </authorList>
    </citation>
    <scope>NUCLEOTIDE SEQUENCE [LARGE SCALE GENOMIC DNA]</scope>
    <source>
        <strain evidence="1">ATCC 700755</strain>
    </source>
</reference>
<reference evidence="1" key="1">
    <citation type="submission" date="2006-03" db="EMBL/GenBank/DDBJ databases">
        <authorList>
            <person name="Bowman J."/>
            <person name="Ferriera S."/>
            <person name="Johnson J."/>
            <person name="Kravitz S."/>
            <person name="Halpern A."/>
            <person name="Remington K."/>
            <person name="Beeson K."/>
            <person name="Tran B."/>
            <person name="Rogers Y.-H."/>
            <person name="Friedman R."/>
            <person name="Venter J.C."/>
        </authorList>
    </citation>
    <scope>NUCLEOTIDE SEQUENCE [LARGE SCALE GENOMIC DNA]</scope>
    <source>
        <strain evidence="1">ATCC 700755</strain>
    </source>
</reference>
<dbReference type="KEGG" id="ptq:P700755_000960"/>
<gene>
    <name evidence="1" type="ordered locus">P700755_000960</name>
</gene>
<dbReference type="HOGENOM" id="CLU_3029117_0_0_10"/>
<evidence type="ECO:0000313" key="1">
    <source>
        <dbReference type="EMBL" id="AFU67933.1"/>
    </source>
</evidence>
<dbReference type="Proteomes" id="UP000008514">
    <property type="component" value="Chromosome"/>
</dbReference>
<evidence type="ECO:0000313" key="2">
    <source>
        <dbReference type="Proteomes" id="UP000008514"/>
    </source>
</evidence>
<accession>K4IDI3</accession>